<dbReference type="InterPro" id="IPR011009">
    <property type="entry name" value="Kinase-like_dom_sf"/>
</dbReference>
<accession>A0AB39Q0S6</accession>
<organism evidence="1">
    <name type="scientific">Streptomyces sp. R28</name>
    <dbReference type="NCBI Taxonomy" id="3238628"/>
    <lineage>
        <taxon>Bacteria</taxon>
        <taxon>Bacillati</taxon>
        <taxon>Actinomycetota</taxon>
        <taxon>Actinomycetes</taxon>
        <taxon>Kitasatosporales</taxon>
        <taxon>Streptomycetaceae</taxon>
        <taxon>Streptomyces</taxon>
    </lineage>
</organism>
<dbReference type="SUPFAM" id="SSF56112">
    <property type="entry name" value="Protein kinase-like (PK-like)"/>
    <property type="match status" value="1"/>
</dbReference>
<dbReference type="RefSeq" id="WP_369170867.1">
    <property type="nucleotide sequence ID" value="NZ_CP163439.1"/>
</dbReference>
<name>A0AB39Q0S6_9ACTN</name>
<reference evidence="1" key="1">
    <citation type="submission" date="2024-07" db="EMBL/GenBank/DDBJ databases">
        <authorList>
            <person name="Yu S.T."/>
        </authorList>
    </citation>
    <scope>NUCLEOTIDE SEQUENCE</scope>
    <source>
        <strain evidence="1">R28</strain>
    </source>
</reference>
<proteinExistence type="predicted"/>
<protein>
    <submittedName>
        <fullName evidence="1">Class V lanthionine synthetase subunit LxmK</fullName>
    </submittedName>
</protein>
<gene>
    <name evidence="1" type="primary">lxmK</name>
    <name evidence="1" type="ORF">AB5J49_24935</name>
</gene>
<dbReference type="AlphaFoldDB" id="A0AB39Q0S6"/>
<dbReference type="EMBL" id="CP163439">
    <property type="protein sequence ID" value="XDQ36324.1"/>
    <property type="molecule type" value="Genomic_DNA"/>
</dbReference>
<dbReference type="NCBIfam" id="NF038156">
    <property type="entry name" value="lant_syn_V_LxmK"/>
    <property type="match status" value="1"/>
</dbReference>
<sequence length="377" mass="40894">MSSDRRSYQPVSLDQAPEVNEFLDSLGLGKLTDSEVTAYLGRNDNWVGTTSSGVGVFVKRVVASPEEAARRIRRSVALDAVIRRAGTPELRTPRLLGHHTPHHLMAHELLTGVSTGAELAADKDFDDELAHRAGRLIGLLHGAPYGDAEPALDDAPPVLPDLSMNEALPLPMFMSLTFAEVNLWGIVQQDEVLVGALRDLRERERHVEHRPAHCDLRLDQFLRDADGGLYLTDGEEFRLADPARDVGAFAGEWLYQAVIGITGVGTDDSGEDAAEGGIRAEPTHEDIVARGSRNLAELRPRIEAFWAGYRAVRDDVDEGLAVRATAVAGWHLIDRALASAAKNTRLLALTRAAMGIGRTALADPERFVTAMGLGEQA</sequence>
<evidence type="ECO:0000313" key="1">
    <source>
        <dbReference type="EMBL" id="XDQ36324.1"/>
    </source>
</evidence>